<keyword evidence="3" id="KW-1185">Reference proteome</keyword>
<dbReference type="EMBL" id="JAFKCT010000010">
    <property type="protein sequence ID" value="MBN7813177.1"/>
    <property type="molecule type" value="Genomic_DNA"/>
</dbReference>
<accession>A0ABS3C7V6</accession>
<sequence length="85" mass="10243">MFFFLRFRASLETATKVRDRIVREVRSLVPFPQKGSLEPCLENFEGEFRFKIVWSYKIIYEVKEDRINVLDIFHTSRNPSDIQNK</sequence>
<evidence type="ECO:0000256" key="1">
    <source>
        <dbReference type="ARBA" id="ARBA00022649"/>
    </source>
</evidence>
<protein>
    <submittedName>
        <fullName evidence="2">Type II toxin-antitoxin system RelE/ParE family toxin</fullName>
    </submittedName>
</protein>
<dbReference type="Proteomes" id="UP000664317">
    <property type="component" value="Unassembled WGS sequence"/>
</dbReference>
<comment type="caution">
    <text evidence="2">The sequence shown here is derived from an EMBL/GenBank/DDBJ whole genome shotgun (WGS) entry which is preliminary data.</text>
</comment>
<dbReference type="InterPro" id="IPR007712">
    <property type="entry name" value="RelE/ParE_toxin"/>
</dbReference>
<evidence type="ECO:0000313" key="2">
    <source>
        <dbReference type="EMBL" id="MBN7813177.1"/>
    </source>
</evidence>
<proteinExistence type="predicted"/>
<dbReference type="SUPFAM" id="SSF143011">
    <property type="entry name" value="RelE-like"/>
    <property type="match status" value="1"/>
</dbReference>
<organism evidence="2 3">
    <name type="scientific">Algoriphagus oliviformis</name>
    <dbReference type="NCBI Taxonomy" id="2811231"/>
    <lineage>
        <taxon>Bacteria</taxon>
        <taxon>Pseudomonadati</taxon>
        <taxon>Bacteroidota</taxon>
        <taxon>Cytophagia</taxon>
        <taxon>Cytophagales</taxon>
        <taxon>Cyclobacteriaceae</taxon>
        <taxon>Algoriphagus</taxon>
    </lineage>
</organism>
<dbReference type="Gene3D" id="3.30.2310.20">
    <property type="entry name" value="RelE-like"/>
    <property type="match status" value="1"/>
</dbReference>
<evidence type="ECO:0000313" key="3">
    <source>
        <dbReference type="Proteomes" id="UP000664317"/>
    </source>
</evidence>
<reference evidence="2 3" key="1">
    <citation type="submission" date="2021-03" db="EMBL/GenBank/DDBJ databases">
        <title>novel species isolated from a fishpond in China.</title>
        <authorList>
            <person name="Lu H."/>
            <person name="Cai Z."/>
        </authorList>
    </citation>
    <scope>NUCLEOTIDE SEQUENCE [LARGE SCALE GENOMIC DNA]</scope>
    <source>
        <strain evidence="2 3">H41</strain>
    </source>
</reference>
<dbReference type="Pfam" id="PF05016">
    <property type="entry name" value="ParE_toxin"/>
    <property type="match status" value="1"/>
</dbReference>
<keyword evidence="1" id="KW-1277">Toxin-antitoxin system</keyword>
<dbReference type="InterPro" id="IPR035093">
    <property type="entry name" value="RelE/ParE_toxin_dom_sf"/>
</dbReference>
<gene>
    <name evidence="2" type="ORF">J0A68_19635</name>
</gene>
<name>A0ABS3C7V6_9BACT</name>